<gene>
    <name evidence="6" type="ORF">Q8A67_013872</name>
</gene>
<proteinExistence type="predicted"/>
<dbReference type="InterPro" id="IPR032644">
    <property type="entry name" value="HES-7_bHLH-O"/>
</dbReference>
<dbReference type="CDD" id="cd11462">
    <property type="entry name" value="bHLH-O_HES7"/>
    <property type="match status" value="1"/>
</dbReference>
<sequence>MPLQRLKIPVWLAFSSFPTSTNKREEQTSTLKMTKTESVKRKLKPEIEKKRRDRINHNLDSLKDLLFKNTADTRLQNPKLEKAEILELAVQYIKKTTRKTEVTYNQMDSKATQNQCVASVSTGPIYTSDFHGRFKSSEQQEVLLKLGVNLDIQTAASKAGNETVAQTGFLLSPSGQNYNQELLLHPESSLYGSKLLHRSTSPSNSSSSSLCSSPPSSPTFTSVSSSPSNSPSCLFMSYPLPAHSDSVSPLITPLSLLRPVIVPQPILPIMARDFTPPQSPVPEPFSLPTQSIWRPWS</sequence>
<dbReference type="Gene3D" id="4.10.280.10">
    <property type="entry name" value="Helix-loop-helix DNA-binding domain"/>
    <property type="match status" value="1"/>
</dbReference>
<dbReference type="InterPro" id="IPR036638">
    <property type="entry name" value="HLH_DNA-bd_sf"/>
</dbReference>
<evidence type="ECO:0000256" key="5">
    <source>
        <dbReference type="ARBA" id="ARBA00023242"/>
    </source>
</evidence>
<evidence type="ECO:0000256" key="1">
    <source>
        <dbReference type="ARBA" id="ARBA00004123"/>
    </source>
</evidence>
<dbReference type="EMBL" id="JAUYZG010000013">
    <property type="protein sequence ID" value="KAK2891229.1"/>
    <property type="molecule type" value="Genomic_DNA"/>
</dbReference>
<name>A0AA88PQX7_9TELE</name>
<dbReference type="InterPro" id="IPR011598">
    <property type="entry name" value="bHLH_dom"/>
</dbReference>
<dbReference type="PROSITE" id="PS50888">
    <property type="entry name" value="BHLH"/>
    <property type="match status" value="1"/>
</dbReference>
<comment type="subcellular location">
    <subcellularLocation>
        <location evidence="1">Nucleus</location>
    </subcellularLocation>
</comment>
<reference evidence="6" key="1">
    <citation type="submission" date="2023-08" db="EMBL/GenBank/DDBJ databases">
        <title>Chromosome-level Genome Assembly of mud carp (Cirrhinus molitorella).</title>
        <authorList>
            <person name="Liu H."/>
        </authorList>
    </citation>
    <scope>NUCLEOTIDE SEQUENCE</scope>
    <source>
        <strain evidence="6">Prfri</strain>
        <tissue evidence="6">Muscle</tissue>
    </source>
</reference>
<dbReference type="Proteomes" id="UP001187343">
    <property type="component" value="Unassembled WGS sequence"/>
</dbReference>
<dbReference type="GO" id="GO:0005634">
    <property type="term" value="C:nucleus"/>
    <property type="evidence" value="ECO:0007669"/>
    <property type="project" value="UniProtKB-SubCell"/>
</dbReference>
<dbReference type="AlphaFoldDB" id="A0AA88PQX7"/>
<keyword evidence="3" id="KW-0805">Transcription regulation</keyword>
<keyword evidence="7" id="KW-1185">Reference proteome</keyword>
<evidence type="ECO:0000313" key="6">
    <source>
        <dbReference type="EMBL" id="KAK2891229.1"/>
    </source>
</evidence>
<dbReference type="GO" id="GO:0046983">
    <property type="term" value="F:protein dimerization activity"/>
    <property type="evidence" value="ECO:0007669"/>
    <property type="project" value="InterPro"/>
</dbReference>
<organism evidence="6 7">
    <name type="scientific">Cirrhinus molitorella</name>
    <name type="common">mud carp</name>
    <dbReference type="NCBI Taxonomy" id="172907"/>
    <lineage>
        <taxon>Eukaryota</taxon>
        <taxon>Metazoa</taxon>
        <taxon>Chordata</taxon>
        <taxon>Craniata</taxon>
        <taxon>Vertebrata</taxon>
        <taxon>Euteleostomi</taxon>
        <taxon>Actinopterygii</taxon>
        <taxon>Neopterygii</taxon>
        <taxon>Teleostei</taxon>
        <taxon>Ostariophysi</taxon>
        <taxon>Cypriniformes</taxon>
        <taxon>Cyprinidae</taxon>
        <taxon>Labeoninae</taxon>
        <taxon>Labeonini</taxon>
        <taxon>Cirrhinus</taxon>
    </lineage>
</organism>
<dbReference type="Pfam" id="PF00010">
    <property type="entry name" value="HLH"/>
    <property type="match status" value="1"/>
</dbReference>
<dbReference type="SMART" id="SM00353">
    <property type="entry name" value="HLH"/>
    <property type="match status" value="1"/>
</dbReference>
<evidence type="ECO:0000256" key="3">
    <source>
        <dbReference type="ARBA" id="ARBA00023015"/>
    </source>
</evidence>
<comment type="caution">
    <text evidence="6">The sequence shown here is derived from an EMBL/GenBank/DDBJ whole genome shotgun (WGS) entry which is preliminary data.</text>
</comment>
<keyword evidence="2" id="KW-0678">Repressor</keyword>
<evidence type="ECO:0000313" key="7">
    <source>
        <dbReference type="Proteomes" id="UP001187343"/>
    </source>
</evidence>
<keyword evidence="4" id="KW-0804">Transcription</keyword>
<evidence type="ECO:0000256" key="4">
    <source>
        <dbReference type="ARBA" id="ARBA00023163"/>
    </source>
</evidence>
<dbReference type="SUPFAM" id="SSF47459">
    <property type="entry name" value="HLH, helix-loop-helix DNA-binding domain"/>
    <property type="match status" value="1"/>
</dbReference>
<dbReference type="InterPro" id="IPR050370">
    <property type="entry name" value="HES_HEY"/>
</dbReference>
<protein>
    <submittedName>
        <fullName evidence="6">Uncharacterized protein</fullName>
    </submittedName>
</protein>
<dbReference type="PANTHER" id="PTHR10985">
    <property type="entry name" value="BASIC HELIX-LOOP-HELIX TRANSCRIPTION FACTOR, HES-RELATED"/>
    <property type="match status" value="1"/>
</dbReference>
<evidence type="ECO:0000256" key="2">
    <source>
        <dbReference type="ARBA" id="ARBA00022491"/>
    </source>
</evidence>
<accession>A0AA88PQX7</accession>
<keyword evidence="5" id="KW-0539">Nucleus</keyword>